<dbReference type="OrthoDB" id="194358at2759"/>
<accession>A0A8T9BBS2</accession>
<dbReference type="Proteomes" id="UP000469559">
    <property type="component" value="Unassembled WGS sequence"/>
</dbReference>
<dbReference type="PANTHER" id="PTHR24148:SF73">
    <property type="entry name" value="HET DOMAIN PROTEIN (AFU_ORTHOLOGUE AFUA_8G01020)"/>
    <property type="match status" value="1"/>
</dbReference>
<dbReference type="EMBL" id="QGMF01000416">
    <property type="protein sequence ID" value="TVY16059.1"/>
    <property type="molecule type" value="Genomic_DNA"/>
</dbReference>
<evidence type="ECO:0000313" key="2">
    <source>
        <dbReference type="EMBL" id="TVY16059.1"/>
    </source>
</evidence>
<evidence type="ECO:0000313" key="3">
    <source>
        <dbReference type="Proteomes" id="UP000469559"/>
    </source>
</evidence>
<name>A0A8T9BBS2_9HELO</name>
<gene>
    <name evidence="2" type="ORF">LARI1_G003817</name>
</gene>
<dbReference type="InterPro" id="IPR010730">
    <property type="entry name" value="HET"/>
</dbReference>
<comment type="caution">
    <text evidence="2">The sequence shown here is derived from an EMBL/GenBank/DDBJ whole genome shotgun (WGS) entry which is preliminary data.</text>
</comment>
<dbReference type="Pfam" id="PF06985">
    <property type="entry name" value="HET"/>
    <property type="match status" value="1"/>
</dbReference>
<reference evidence="2 3" key="1">
    <citation type="submission" date="2018-05" db="EMBL/GenBank/DDBJ databases">
        <title>Whole genome sequencing for identification of molecular markers to develop diagnostic detection tools for the regulated plant pathogen Lachnellula willkommii.</title>
        <authorList>
            <person name="Giroux E."/>
            <person name="Bilodeau G."/>
        </authorList>
    </citation>
    <scope>NUCLEOTIDE SEQUENCE [LARGE SCALE GENOMIC DNA]</scope>
    <source>
        <strain evidence="2 3">CBS 203.66</strain>
    </source>
</reference>
<feature type="domain" description="Heterokaryon incompatibility" evidence="1">
    <location>
        <begin position="1"/>
        <end position="78"/>
    </location>
</feature>
<organism evidence="2 3">
    <name type="scientific">Lachnellula arida</name>
    <dbReference type="NCBI Taxonomy" id="1316785"/>
    <lineage>
        <taxon>Eukaryota</taxon>
        <taxon>Fungi</taxon>
        <taxon>Dikarya</taxon>
        <taxon>Ascomycota</taxon>
        <taxon>Pezizomycotina</taxon>
        <taxon>Leotiomycetes</taxon>
        <taxon>Helotiales</taxon>
        <taxon>Lachnaceae</taxon>
        <taxon>Lachnellula</taxon>
    </lineage>
</organism>
<evidence type="ECO:0000259" key="1">
    <source>
        <dbReference type="Pfam" id="PF06985"/>
    </source>
</evidence>
<protein>
    <recommendedName>
        <fullName evidence="1">Heterokaryon incompatibility domain-containing protein</fullName>
    </recommendedName>
</protein>
<dbReference type="AlphaFoldDB" id="A0A8T9BBS2"/>
<sequence length="428" mass="48383">MRRIYEQAANVAIWLGRAYEELDLTSLAFNLLQDLHLHISNKKYLMNTIWDSKTVDSLESVANLFNRDYWDRVWIVQEVNSARHITVKCGKYTIPWVHIKSVQEMILNDDDLAQLILRRGISEPRLSGLGTSFYDRGVRAMEIPAWDLDQATVPDIYTLLSVFWQKAATNPRDKVYALIGLSTARDDEAFSIDYSLSVREVYINLVKYLATSRKLDVIVSVPRGSNDFDLPSWVPDWTVSTSQFGGTIIDHSRHGSEQGKTPFSAAGSTLAEAEILHNNQVLKTRGVRLGEIVSVGLQSHRDSMGDLSVGIPVILDWYNRVCDTVACPGDAQVDAFARCIFMDGFQPSDYVYETELELMERVVGAMFLAGAQLLPPGDLPSQLDIWRNRDEDEVRRANDFMIKACDLTACRRWFVLQANVVGMKSVSF</sequence>
<dbReference type="InterPro" id="IPR052895">
    <property type="entry name" value="HetReg/Transcr_Mod"/>
</dbReference>
<proteinExistence type="predicted"/>
<dbReference type="PANTHER" id="PTHR24148">
    <property type="entry name" value="ANKYRIN REPEAT DOMAIN-CONTAINING PROTEIN 39 HOMOLOG-RELATED"/>
    <property type="match status" value="1"/>
</dbReference>
<keyword evidence="3" id="KW-1185">Reference proteome</keyword>